<comment type="similarity">
    <text evidence="2">Belongs to the ABC-2 integral membrane protein family.</text>
</comment>
<comment type="subcellular location">
    <subcellularLocation>
        <location evidence="1">Cell membrane</location>
        <topology evidence="1">Multi-pass membrane protein</topology>
    </subcellularLocation>
</comment>
<feature type="transmembrane region" description="Helical" evidence="8">
    <location>
        <begin position="169"/>
        <end position="190"/>
    </location>
</feature>
<evidence type="ECO:0000259" key="9">
    <source>
        <dbReference type="PROSITE" id="PS51012"/>
    </source>
</evidence>
<evidence type="ECO:0000313" key="11">
    <source>
        <dbReference type="Proteomes" id="UP000294650"/>
    </source>
</evidence>
<feature type="transmembrane region" description="Helical" evidence="8">
    <location>
        <begin position="12"/>
        <end position="33"/>
    </location>
</feature>
<dbReference type="GO" id="GO:0005886">
    <property type="term" value="C:plasma membrane"/>
    <property type="evidence" value="ECO:0007669"/>
    <property type="project" value="UniProtKB-SubCell"/>
</dbReference>
<evidence type="ECO:0000256" key="4">
    <source>
        <dbReference type="ARBA" id="ARBA00022475"/>
    </source>
</evidence>
<evidence type="ECO:0000256" key="8">
    <source>
        <dbReference type="SAM" id="Phobius"/>
    </source>
</evidence>
<feature type="transmembrane region" description="Helical" evidence="8">
    <location>
        <begin position="280"/>
        <end position="298"/>
    </location>
</feature>
<dbReference type="RefSeq" id="WP_132372374.1">
    <property type="nucleotide sequence ID" value="NZ_SMAN01000017.1"/>
</dbReference>
<organism evidence="10 11">
    <name type="scientific">Melghiribacillus thermohalophilus</name>
    <dbReference type="NCBI Taxonomy" id="1324956"/>
    <lineage>
        <taxon>Bacteria</taxon>
        <taxon>Bacillati</taxon>
        <taxon>Bacillota</taxon>
        <taxon>Bacilli</taxon>
        <taxon>Bacillales</taxon>
        <taxon>Bacillaceae</taxon>
        <taxon>Melghiribacillus</taxon>
    </lineage>
</organism>
<accession>A0A4V2V133</accession>
<proteinExistence type="inferred from homology"/>
<keyword evidence="3" id="KW-0813">Transport</keyword>
<reference evidence="10 11" key="1">
    <citation type="submission" date="2019-03" db="EMBL/GenBank/DDBJ databases">
        <title>Genomic Encyclopedia of Type Strains, Phase IV (KMG-IV): sequencing the most valuable type-strain genomes for metagenomic binning, comparative biology and taxonomic classification.</title>
        <authorList>
            <person name="Goeker M."/>
        </authorList>
    </citation>
    <scope>NUCLEOTIDE SEQUENCE [LARGE SCALE GENOMIC DNA]</scope>
    <source>
        <strain evidence="10 11">DSM 25894</strain>
    </source>
</reference>
<keyword evidence="4" id="KW-1003">Cell membrane</keyword>
<evidence type="ECO:0000256" key="2">
    <source>
        <dbReference type="ARBA" id="ARBA00007783"/>
    </source>
</evidence>
<dbReference type="InterPro" id="IPR047817">
    <property type="entry name" value="ABC2_TM_bact-type"/>
</dbReference>
<dbReference type="PANTHER" id="PTHR30294">
    <property type="entry name" value="MEMBRANE COMPONENT OF ABC TRANSPORTER YHHJ-RELATED"/>
    <property type="match status" value="1"/>
</dbReference>
<dbReference type="OrthoDB" id="266913at2"/>
<feature type="transmembrane region" description="Helical" evidence="8">
    <location>
        <begin position="246"/>
        <end position="268"/>
    </location>
</feature>
<dbReference type="AlphaFoldDB" id="A0A4V2V133"/>
<evidence type="ECO:0000256" key="3">
    <source>
        <dbReference type="ARBA" id="ARBA00022448"/>
    </source>
</evidence>
<dbReference type="PANTHER" id="PTHR30294:SF38">
    <property type="entry name" value="TRANSPORT PERMEASE PROTEIN"/>
    <property type="match status" value="1"/>
</dbReference>
<keyword evidence="7 8" id="KW-0472">Membrane</keyword>
<name>A0A4V2V133_9BACI</name>
<comment type="caution">
    <text evidence="10">The sequence shown here is derived from an EMBL/GenBank/DDBJ whole genome shotgun (WGS) entry which is preliminary data.</text>
</comment>
<dbReference type="PROSITE" id="PS51012">
    <property type="entry name" value="ABC_TM2"/>
    <property type="match status" value="1"/>
</dbReference>
<keyword evidence="6 8" id="KW-1133">Transmembrane helix</keyword>
<dbReference type="EMBL" id="SMAN01000017">
    <property type="protein sequence ID" value="TCT19622.1"/>
    <property type="molecule type" value="Genomic_DNA"/>
</dbReference>
<dbReference type="GO" id="GO:0140359">
    <property type="term" value="F:ABC-type transporter activity"/>
    <property type="evidence" value="ECO:0007669"/>
    <property type="project" value="InterPro"/>
</dbReference>
<feature type="transmembrane region" description="Helical" evidence="8">
    <location>
        <begin position="211"/>
        <end position="234"/>
    </location>
</feature>
<feature type="domain" description="ABC transmembrane type-2" evidence="9">
    <location>
        <begin position="132"/>
        <end position="360"/>
    </location>
</feature>
<dbReference type="Proteomes" id="UP000294650">
    <property type="component" value="Unassembled WGS sequence"/>
</dbReference>
<gene>
    <name evidence="10" type="ORF">EDD68_11716</name>
</gene>
<evidence type="ECO:0000256" key="5">
    <source>
        <dbReference type="ARBA" id="ARBA00022692"/>
    </source>
</evidence>
<sequence>MRAVLFAQFRTLFRKPWGFIALTITSILFSFVLGMDGNSSRVIPVYQAGDESVTEEVLDILETESTHQFRSVEKSEVIRLVKEGRATAGLFLFDDKFKMVTAAENGSILSLEQQVKKAYAKRLQKEKLRESGNDQATVLMKRLEEDLFDVKTVSVSSEEVFEYDNQLHALYGMTVFYVIYTIAFNVIHILTAKQHGIWDRMILSPAKKWEIYTGILSYAFVLGYMQVAVIFGLFKWGLGVDFYGGFLKTLIVMMAYVLAIVALSVLIVGISKNLPTFNTLVPLLSVSLAMIGGAFWPIELVSNKYMLFFAKFDPITYVLEALKQVTLYQGTMTDALYPISVLLFMSVIMMGVGMNLMERRND</sequence>
<evidence type="ECO:0000256" key="6">
    <source>
        <dbReference type="ARBA" id="ARBA00022989"/>
    </source>
</evidence>
<keyword evidence="5 8" id="KW-0812">Transmembrane</keyword>
<evidence type="ECO:0000313" key="10">
    <source>
        <dbReference type="EMBL" id="TCT19622.1"/>
    </source>
</evidence>
<keyword evidence="11" id="KW-1185">Reference proteome</keyword>
<dbReference type="InterPro" id="IPR013525">
    <property type="entry name" value="ABC2_TM"/>
</dbReference>
<feature type="transmembrane region" description="Helical" evidence="8">
    <location>
        <begin position="335"/>
        <end position="357"/>
    </location>
</feature>
<dbReference type="InterPro" id="IPR051449">
    <property type="entry name" value="ABC-2_transporter_component"/>
</dbReference>
<dbReference type="Pfam" id="PF12698">
    <property type="entry name" value="ABC2_membrane_3"/>
    <property type="match status" value="1"/>
</dbReference>
<evidence type="ECO:0000256" key="7">
    <source>
        <dbReference type="ARBA" id="ARBA00023136"/>
    </source>
</evidence>
<protein>
    <submittedName>
        <fullName evidence="10">ABC-2 type transport system permease protein</fullName>
    </submittedName>
</protein>
<evidence type="ECO:0000256" key="1">
    <source>
        <dbReference type="ARBA" id="ARBA00004651"/>
    </source>
</evidence>